<gene>
    <name evidence="2" type="ORF">BG844_17245</name>
</gene>
<comment type="caution">
    <text evidence="2">The sequence shown here is derived from an EMBL/GenBank/DDBJ whole genome shotgun (WGS) entry which is preliminary data.</text>
</comment>
<dbReference type="PANTHER" id="PTHR47129:SF1">
    <property type="entry name" value="NMRA-LIKE DOMAIN-CONTAINING PROTEIN"/>
    <property type="match status" value="1"/>
</dbReference>
<dbReference type="InterPro" id="IPR036291">
    <property type="entry name" value="NAD(P)-bd_dom_sf"/>
</dbReference>
<sequence>MRVVVSGATGRLGGRVAARLDRPQRLLVRDAARAPRIPGAEVAEAEYADAAAVRAGLEGANVVLMVSASEGPDRVDRHRAFVDAAAAAGVGHLVYTSFAGAGPDATFTLARDHWATEEHIRATGLPYTFLRDNLYADFIPALAGDDRVIRGPGGDGRAAVVAQDDIADAIVAVLRDPGPHAGHTYDLTGPQALTFAEMAAALTAATGREVRYHDETREEAYASRAAYGAPDWQVDAWVSTYAAVAAGELATVDPAIERLTGRPATPLAEVLRRS</sequence>
<dbReference type="EMBL" id="MEIA01000177">
    <property type="protein sequence ID" value="OJF13053.1"/>
    <property type="molecule type" value="Genomic_DNA"/>
</dbReference>
<evidence type="ECO:0000313" key="3">
    <source>
        <dbReference type="Proteomes" id="UP000182486"/>
    </source>
</evidence>
<dbReference type="AlphaFoldDB" id="A0A1K0FJM9"/>
<dbReference type="Proteomes" id="UP000182486">
    <property type="component" value="Unassembled WGS sequence"/>
</dbReference>
<evidence type="ECO:0000259" key="1">
    <source>
        <dbReference type="Pfam" id="PF13460"/>
    </source>
</evidence>
<dbReference type="SUPFAM" id="SSF51735">
    <property type="entry name" value="NAD(P)-binding Rossmann-fold domains"/>
    <property type="match status" value="1"/>
</dbReference>
<reference evidence="2 3" key="1">
    <citation type="submission" date="2016-09" db="EMBL/GenBank/DDBJ databases">
        <title>Couchioplanes caeruleus draft genome sequence.</title>
        <authorList>
            <person name="Sheehan J."/>
            <person name="Caffrey P."/>
        </authorList>
    </citation>
    <scope>NUCLEOTIDE SEQUENCE [LARGE SCALE GENOMIC DNA]</scope>
    <source>
        <strain evidence="2 3">DSM 43634</strain>
    </source>
</reference>
<feature type="domain" description="NAD(P)-binding" evidence="1">
    <location>
        <begin position="7"/>
        <end position="177"/>
    </location>
</feature>
<dbReference type="Gene3D" id="3.90.25.10">
    <property type="entry name" value="UDP-galactose 4-epimerase, domain 1"/>
    <property type="match status" value="1"/>
</dbReference>
<proteinExistence type="predicted"/>
<protein>
    <submittedName>
        <fullName evidence="2">NAD(P)-dependent oxidoreductase</fullName>
    </submittedName>
</protein>
<name>A0A1K0FJM9_9ACTN</name>
<dbReference type="PANTHER" id="PTHR47129">
    <property type="entry name" value="QUINONE OXIDOREDUCTASE 2"/>
    <property type="match status" value="1"/>
</dbReference>
<keyword evidence="3" id="KW-1185">Reference proteome</keyword>
<evidence type="ECO:0000313" key="2">
    <source>
        <dbReference type="EMBL" id="OJF13053.1"/>
    </source>
</evidence>
<dbReference type="RefSeq" id="WP_071806358.1">
    <property type="nucleotide sequence ID" value="NZ_MEIA01000177.1"/>
</dbReference>
<organism evidence="2 3">
    <name type="scientific">Couchioplanes caeruleus subsp. caeruleus</name>
    <dbReference type="NCBI Taxonomy" id="56427"/>
    <lineage>
        <taxon>Bacteria</taxon>
        <taxon>Bacillati</taxon>
        <taxon>Actinomycetota</taxon>
        <taxon>Actinomycetes</taxon>
        <taxon>Micromonosporales</taxon>
        <taxon>Micromonosporaceae</taxon>
        <taxon>Couchioplanes</taxon>
    </lineage>
</organism>
<dbReference type="InterPro" id="IPR052718">
    <property type="entry name" value="NmrA-type_oxidoreductase"/>
</dbReference>
<dbReference type="InterPro" id="IPR016040">
    <property type="entry name" value="NAD(P)-bd_dom"/>
</dbReference>
<dbReference type="Gene3D" id="3.40.50.720">
    <property type="entry name" value="NAD(P)-binding Rossmann-like Domain"/>
    <property type="match status" value="1"/>
</dbReference>
<accession>A0A1K0FJM9</accession>
<dbReference type="Pfam" id="PF13460">
    <property type="entry name" value="NAD_binding_10"/>
    <property type="match status" value="1"/>
</dbReference>